<dbReference type="PROSITE" id="PS50853">
    <property type="entry name" value="FN3"/>
    <property type="match status" value="1"/>
</dbReference>
<keyword evidence="4" id="KW-0472">Membrane</keyword>
<dbReference type="PROSITE" id="PS50835">
    <property type="entry name" value="IG_LIKE"/>
    <property type="match status" value="4"/>
</dbReference>
<dbReference type="WBParaSite" id="TMUE_2000006895.1">
    <property type="protein sequence ID" value="TMUE_2000006895.1"/>
    <property type="gene ID" value="WBGene00287237"/>
</dbReference>
<dbReference type="InterPro" id="IPR003599">
    <property type="entry name" value="Ig_sub"/>
</dbReference>
<sequence>MHSAEQDRPPALRYRRLYCLLTFVWSAAEWKQPPIYRLLKLNVGWKKLISFVSALQARLLVRDDFALTLTNALPNDTGLYWCVVKYLNRPAETPVGKKIHLVIYSPPEFTKVPPKEIFKKLDDELTLTCEATGNPLPEIQWKKDGRLLSTTNQRDHSNVTSAQLFTKKLQLVDKGTYSCTASNALASEEYNLNVHFAEDAYFEQHLKNVTAVAGSKLIWPCRARADPPVIQYSWMKDEKPLRFLNSDLPFRARIDKGNLEITSVSEDDSGWFTCVAWNGYGKQARSSAYLLVYYPARIAPQTPAVQYISNGTASYIQCNVLANPQHTFVLWSKDGQVLDLSDFQKPAHIFTTEGGQKLHFRRGEQSDAGIYTCQAYNEIGASKAFEIHVIVSDPPHFSTTLESSIESPQGSRITFSCDAAGEPTPNIEWFKEGKLLQAGKNLSIVNMTYKDHGEYECVASNAVATVKQSTTLKVTDTRPQKLPYATIEVVNSTAVLQWKPGFDGGHEQHFIVKYKKDSIHSSWTSINATRAFNVTVKGLTPDSNYIFEVIPVNSVGEGESTKLQTQIYHKSKFNDQTDGQTSEWLITKSLDSFGRRKPPKPVGLNVSASPLSVILRWSPGKPSNVPVYYYSVEYRQGRSSPHSAVSGKARSEQDAFHSSQVANSRVEALHLNMSGSMFEPGSIYELQVRSHSMFTASDPSKLVFRMPHGKGVYFSSFAWTAGGFIVLVILLTIILCVGRSRLVKKSKKVPASVTDGLEYTRDKAAFINGQINEEGSCGFQDNDDQSGLWKCKYSNLRSKFLQEEVKKQSVQHGLIPLRNDVQLAKSESIFTDDNESENDYEYAVIRKNAYGSLDSSSSEMNHLINANDDAHVDAECEQQVKLFMNTVASTYFQGIDESNRCEKLNY</sequence>
<dbReference type="SMART" id="SM00060">
    <property type="entry name" value="FN3"/>
    <property type="match status" value="2"/>
</dbReference>
<dbReference type="Pfam" id="PF07679">
    <property type="entry name" value="I-set"/>
    <property type="match status" value="2"/>
</dbReference>
<feature type="domain" description="Ig-like" evidence="5">
    <location>
        <begin position="107"/>
        <end position="193"/>
    </location>
</feature>
<evidence type="ECO:0000256" key="1">
    <source>
        <dbReference type="ARBA" id="ARBA00022737"/>
    </source>
</evidence>
<dbReference type="InterPro" id="IPR013783">
    <property type="entry name" value="Ig-like_fold"/>
</dbReference>
<dbReference type="Proteomes" id="UP000046395">
    <property type="component" value="Unassembled WGS sequence"/>
</dbReference>
<accession>A0A5S6QIA4</accession>
<dbReference type="GO" id="GO:0098609">
    <property type="term" value="P:cell-cell adhesion"/>
    <property type="evidence" value="ECO:0007669"/>
    <property type="project" value="TreeGrafter"/>
</dbReference>
<dbReference type="AlphaFoldDB" id="A0A5S6QIA4"/>
<dbReference type="SUPFAM" id="SSF49265">
    <property type="entry name" value="Fibronectin type III"/>
    <property type="match status" value="1"/>
</dbReference>
<dbReference type="InterPro" id="IPR013098">
    <property type="entry name" value="Ig_I-set"/>
</dbReference>
<reference evidence="8" key="1">
    <citation type="submission" date="2019-12" db="UniProtKB">
        <authorList>
            <consortium name="WormBaseParasite"/>
        </authorList>
    </citation>
    <scope>IDENTIFICATION</scope>
</reference>
<keyword evidence="4" id="KW-0812">Transmembrane</keyword>
<feature type="transmembrane region" description="Helical" evidence="4">
    <location>
        <begin position="717"/>
        <end position="738"/>
    </location>
</feature>
<dbReference type="Pfam" id="PF13927">
    <property type="entry name" value="Ig_3"/>
    <property type="match status" value="2"/>
</dbReference>
<dbReference type="SMART" id="SM00408">
    <property type="entry name" value="IGc2"/>
    <property type="match status" value="4"/>
</dbReference>
<evidence type="ECO:0008006" key="9">
    <source>
        <dbReference type="Google" id="ProtNLM"/>
    </source>
</evidence>
<dbReference type="FunFam" id="2.60.40.10:FF:000032">
    <property type="entry name" value="palladin isoform X1"/>
    <property type="match status" value="1"/>
</dbReference>
<feature type="domain" description="Ig-like" evidence="5">
    <location>
        <begin position="300"/>
        <end position="392"/>
    </location>
</feature>
<evidence type="ECO:0000259" key="5">
    <source>
        <dbReference type="PROSITE" id="PS50835"/>
    </source>
</evidence>
<dbReference type="InterPro" id="IPR036179">
    <property type="entry name" value="Ig-like_dom_sf"/>
</dbReference>
<dbReference type="PANTHER" id="PTHR44170:SF56">
    <property type="entry name" value="FIBRONECTIN TYPE-III DOMAIN-CONTAINING PROTEIN"/>
    <property type="match status" value="1"/>
</dbReference>
<keyword evidence="2" id="KW-1015">Disulfide bond</keyword>
<dbReference type="SMART" id="SM00409">
    <property type="entry name" value="IG"/>
    <property type="match status" value="5"/>
</dbReference>
<keyword evidence="3" id="KW-0393">Immunoglobulin domain</keyword>
<dbReference type="PRINTS" id="PR01832">
    <property type="entry name" value="VEGFRECEPTOR"/>
</dbReference>
<evidence type="ECO:0000256" key="2">
    <source>
        <dbReference type="ARBA" id="ARBA00023157"/>
    </source>
</evidence>
<dbReference type="Pfam" id="PF00041">
    <property type="entry name" value="fn3"/>
    <property type="match status" value="1"/>
</dbReference>
<feature type="domain" description="Fibronectin type-III" evidence="6">
    <location>
        <begin position="478"/>
        <end position="572"/>
    </location>
</feature>
<evidence type="ECO:0000313" key="8">
    <source>
        <dbReference type="WBParaSite" id="TMUE_2000006895.1"/>
    </source>
</evidence>
<name>A0A5S6QIA4_TRIMR</name>
<dbReference type="CDD" id="cd00063">
    <property type="entry name" value="FN3"/>
    <property type="match status" value="2"/>
</dbReference>
<dbReference type="PANTHER" id="PTHR44170">
    <property type="entry name" value="PROTEIN SIDEKICK"/>
    <property type="match status" value="1"/>
</dbReference>
<feature type="domain" description="Ig-like" evidence="5">
    <location>
        <begin position="395"/>
        <end position="473"/>
    </location>
</feature>
<evidence type="ECO:0000256" key="3">
    <source>
        <dbReference type="ARBA" id="ARBA00023319"/>
    </source>
</evidence>
<dbReference type="InterPro" id="IPR003598">
    <property type="entry name" value="Ig_sub2"/>
</dbReference>
<dbReference type="Gene3D" id="2.60.40.10">
    <property type="entry name" value="Immunoglobulins"/>
    <property type="match status" value="6"/>
</dbReference>
<evidence type="ECO:0000259" key="6">
    <source>
        <dbReference type="PROSITE" id="PS50853"/>
    </source>
</evidence>
<evidence type="ECO:0000313" key="7">
    <source>
        <dbReference type="Proteomes" id="UP000046395"/>
    </source>
</evidence>
<keyword evidence="7" id="KW-1185">Reference proteome</keyword>
<dbReference type="InterPro" id="IPR003961">
    <property type="entry name" value="FN3_dom"/>
</dbReference>
<keyword evidence="1" id="KW-0677">Repeat</keyword>
<proteinExistence type="predicted"/>
<organism evidence="7 8">
    <name type="scientific">Trichuris muris</name>
    <name type="common">Mouse whipworm</name>
    <dbReference type="NCBI Taxonomy" id="70415"/>
    <lineage>
        <taxon>Eukaryota</taxon>
        <taxon>Metazoa</taxon>
        <taxon>Ecdysozoa</taxon>
        <taxon>Nematoda</taxon>
        <taxon>Enoplea</taxon>
        <taxon>Dorylaimia</taxon>
        <taxon>Trichinellida</taxon>
        <taxon>Trichuridae</taxon>
        <taxon>Trichuris</taxon>
    </lineage>
</organism>
<dbReference type="SUPFAM" id="SSF48726">
    <property type="entry name" value="Immunoglobulin"/>
    <property type="match status" value="5"/>
</dbReference>
<feature type="domain" description="Ig-like" evidence="5">
    <location>
        <begin position="214"/>
        <end position="287"/>
    </location>
</feature>
<dbReference type="InterPro" id="IPR007110">
    <property type="entry name" value="Ig-like_dom"/>
</dbReference>
<dbReference type="CDD" id="cd00096">
    <property type="entry name" value="Ig"/>
    <property type="match status" value="2"/>
</dbReference>
<protein>
    <recommendedName>
        <fullName evidence="9">Protein turtle</fullName>
    </recommendedName>
</protein>
<dbReference type="InterPro" id="IPR036116">
    <property type="entry name" value="FN3_sf"/>
</dbReference>
<dbReference type="STRING" id="70415.A0A5S6QIA4"/>
<evidence type="ECO:0000256" key="4">
    <source>
        <dbReference type="SAM" id="Phobius"/>
    </source>
</evidence>
<keyword evidence="4" id="KW-1133">Transmembrane helix</keyword>